<evidence type="ECO:0000313" key="2">
    <source>
        <dbReference type="EMBL" id="THF65835.1"/>
    </source>
</evidence>
<dbReference type="AlphaFoldDB" id="A0A4V6RX88"/>
<evidence type="ECO:0000313" key="3">
    <source>
        <dbReference type="Proteomes" id="UP000308430"/>
    </source>
</evidence>
<proteinExistence type="predicted"/>
<feature type="transmembrane region" description="Helical" evidence="1">
    <location>
        <begin position="21"/>
        <end position="43"/>
    </location>
</feature>
<name>A0A4V6RX88_9RHOO</name>
<evidence type="ECO:0000256" key="1">
    <source>
        <dbReference type="SAM" id="Phobius"/>
    </source>
</evidence>
<keyword evidence="1" id="KW-0472">Membrane</keyword>
<dbReference type="InterPro" id="IPR008620">
    <property type="entry name" value="FixH"/>
</dbReference>
<keyword evidence="1" id="KW-1133">Transmembrane helix</keyword>
<dbReference type="Proteomes" id="UP000308430">
    <property type="component" value="Unassembled WGS sequence"/>
</dbReference>
<comment type="caution">
    <text evidence="2">The sequence shown here is derived from an EMBL/GenBank/DDBJ whole genome shotgun (WGS) entry which is preliminary data.</text>
</comment>
<dbReference type="EMBL" id="SSOC01000003">
    <property type="protein sequence ID" value="THF65835.1"/>
    <property type="molecule type" value="Genomic_DNA"/>
</dbReference>
<sequence>MNTLATSTSSPTKPEPWYKQFWPWFLLAIPGTSIIVGVAFLTVSIKTWDGLVVDDYYKEGRAIVMTIDRLALAGTLGLNAAMTIRDDVLRVELNATDAASVPDVIRLTISHPTRGGMDQELVLRRHGGVFAGVIEPLSKGRWLFQIEDESRSWRMNGAAYLPTETEIRIDPTSS</sequence>
<dbReference type="Pfam" id="PF05751">
    <property type="entry name" value="FixH"/>
    <property type="match status" value="1"/>
</dbReference>
<gene>
    <name evidence="2" type="ORF">E6C76_09850</name>
</gene>
<dbReference type="OrthoDB" id="5295180at2"/>
<organism evidence="2 3">
    <name type="scientific">Pseudothauera nasutitermitis</name>
    <dbReference type="NCBI Taxonomy" id="2565930"/>
    <lineage>
        <taxon>Bacteria</taxon>
        <taxon>Pseudomonadati</taxon>
        <taxon>Pseudomonadota</taxon>
        <taxon>Betaproteobacteria</taxon>
        <taxon>Rhodocyclales</taxon>
        <taxon>Zoogloeaceae</taxon>
        <taxon>Pseudothauera</taxon>
    </lineage>
</organism>
<keyword evidence="1" id="KW-0812">Transmembrane</keyword>
<accession>A0A4V6RX88</accession>
<reference evidence="2 3" key="1">
    <citation type="submission" date="2019-04" db="EMBL/GenBank/DDBJ databases">
        <title>Azoarcus nasutitermitis sp. nov. isolated from termite nest.</title>
        <authorList>
            <person name="Lin S.-Y."/>
            <person name="Hameed A."/>
            <person name="Hsu Y.-H."/>
            <person name="Young C.-C."/>
        </authorList>
    </citation>
    <scope>NUCLEOTIDE SEQUENCE [LARGE SCALE GENOMIC DNA]</scope>
    <source>
        <strain evidence="2 3">CC-YHH838</strain>
    </source>
</reference>
<protein>
    <submittedName>
        <fullName evidence="2">Nitrogen fixation protein FixH</fullName>
    </submittedName>
</protein>
<keyword evidence="3" id="KW-1185">Reference proteome</keyword>
<dbReference type="RefSeq" id="WP_136348041.1">
    <property type="nucleotide sequence ID" value="NZ_SSOC01000003.1"/>
</dbReference>